<evidence type="ECO:0000256" key="1">
    <source>
        <dbReference type="SAM" id="Phobius"/>
    </source>
</evidence>
<dbReference type="EMBL" id="AZEE01000030">
    <property type="protein sequence ID" value="KRK96939.1"/>
    <property type="molecule type" value="Genomic_DNA"/>
</dbReference>
<sequence>MESMLKKQERAAQSGWWYRWWPILIVLIGGLAVLGVAHDDQLYQTPILKIQSTQVVSQEKQSDQFQNEDQQITQKLHGTITNGQYQGRRLTVPNTYMRSQSTTQGFHTGQKIFLTLHHQKGKLSATVSDYKRDVALAFTAWLAVSLLLVLMRFSGLMALVSVIVNGVLFWLAVSWNTTTQGGIVLVIFGGLAVAFAALTLLIVIGFNQQMLMTLLATVGGTAISILIALAVFSVTHEKGVYYESMQYVTQLPRPLFLAETILGSLGAVMDESTDIIASLMALKTEKPDISAKQLFASGRQIGGEIMGPLVNVLFFIFVADTLPLAVLYLKNANSWGYTFNMTMNLGVIQSLISGIGIVLTIPLACGITSLMMGGKFSWGRLRR</sequence>
<evidence type="ECO:0000313" key="3">
    <source>
        <dbReference type="Proteomes" id="UP000051160"/>
    </source>
</evidence>
<dbReference type="PANTHER" id="PTHR41771:SF1">
    <property type="entry name" value="MEMBRANE PROTEIN"/>
    <property type="match status" value="1"/>
</dbReference>
<dbReference type="InterPro" id="IPR012507">
    <property type="entry name" value="YibE_F"/>
</dbReference>
<protein>
    <submittedName>
        <fullName evidence="2">Multitransmembrane protein</fullName>
    </submittedName>
</protein>
<feature type="transmembrane region" description="Helical" evidence="1">
    <location>
        <begin position="309"/>
        <end position="328"/>
    </location>
</feature>
<comment type="caution">
    <text evidence="2">The sequence shown here is derived from an EMBL/GenBank/DDBJ whole genome shotgun (WGS) entry which is preliminary data.</text>
</comment>
<dbReference type="STRING" id="1423776.FD04_GL001795"/>
<dbReference type="PANTHER" id="PTHR41771">
    <property type="entry name" value="MEMBRANE PROTEIN-RELATED"/>
    <property type="match status" value="1"/>
</dbReference>
<dbReference type="AlphaFoldDB" id="A0A0R1LLZ2"/>
<feature type="transmembrane region" description="Helical" evidence="1">
    <location>
        <begin position="134"/>
        <end position="151"/>
    </location>
</feature>
<dbReference type="PATRIC" id="fig|1423776.4.peg.1818"/>
<keyword evidence="1" id="KW-0472">Membrane</keyword>
<dbReference type="Proteomes" id="UP000051160">
    <property type="component" value="Unassembled WGS sequence"/>
</dbReference>
<keyword evidence="3" id="KW-1185">Reference proteome</keyword>
<gene>
    <name evidence="2" type="ORF">FD04_GL001795</name>
</gene>
<organism evidence="2 3">
    <name type="scientific">Secundilactobacillus odoratitofui DSM 19909 = JCM 15043</name>
    <dbReference type="NCBI Taxonomy" id="1423776"/>
    <lineage>
        <taxon>Bacteria</taxon>
        <taxon>Bacillati</taxon>
        <taxon>Bacillota</taxon>
        <taxon>Bacilli</taxon>
        <taxon>Lactobacillales</taxon>
        <taxon>Lactobacillaceae</taxon>
        <taxon>Secundilactobacillus</taxon>
    </lineage>
</organism>
<evidence type="ECO:0000313" key="2">
    <source>
        <dbReference type="EMBL" id="KRK96939.1"/>
    </source>
</evidence>
<proteinExistence type="predicted"/>
<keyword evidence="1" id="KW-0812">Transmembrane</keyword>
<dbReference type="Pfam" id="PF07907">
    <property type="entry name" value="YibE_F"/>
    <property type="match status" value="1"/>
</dbReference>
<accession>A0A0R1LLZ2</accession>
<feature type="transmembrane region" description="Helical" evidence="1">
    <location>
        <begin position="210"/>
        <end position="235"/>
    </location>
</feature>
<feature type="transmembrane region" description="Helical" evidence="1">
    <location>
        <begin position="182"/>
        <end position="204"/>
    </location>
</feature>
<feature type="transmembrane region" description="Helical" evidence="1">
    <location>
        <begin position="348"/>
        <end position="373"/>
    </location>
</feature>
<name>A0A0R1LLZ2_9LACO</name>
<feature type="transmembrane region" description="Helical" evidence="1">
    <location>
        <begin position="157"/>
        <end position="175"/>
    </location>
</feature>
<reference evidence="2 3" key="1">
    <citation type="journal article" date="2015" name="Genome Announc.">
        <title>Expanding the biotechnology potential of lactobacilli through comparative genomics of 213 strains and associated genera.</title>
        <authorList>
            <person name="Sun Z."/>
            <person name="Harris H.M."/>
            <person name="McCann A."/>
            <person name="Guo C."/>
            <person name="Argimon S."/>
            <person name="Zhang W."/>
            <person name="Yang X."/>
            <person name="Jeffery I.B."/>
            <person name="Cooney J.C."/>
            <person name="Kagawa T.F."/>
            <person name="Liu W."/>
            <person name="Song Y."/>
            <person name="Salvetti E."/>
            <person name="Wrobel A."/>
            <person name="Rasinkangas P."/>
            <person name="Parkhill J."/>
            <person name="Rea M.C."/>
            <person name="O'Sullivan O."/>
            <person name="Ritari J."/>
            <person name="Douillard F.P."/>
            <person name="Paul Ross R."/>
            <person name="Yang R."/>
            <person name="Briner A.E."/>
            <person name="Felis G.E."/>
            <person name="de Vos W.M."/>
            <person name="Barrangou R."/>
            <person name="Klaenhammer T.R."/>
            <person name="Caufield P.W."/>
            <person name="Cui Y."/>
            <person name="Zhang H."/>
            <person name="O'Toole P.W."/>
        </authorList>
    </citation>
    <scope>NUCLEOTIDE SEQUENCE [LARGE SCALE GENOMIC DNA]</scope>
    <source>
        <strain evidence="2 3">DSM 19909</strain>
    </source>
</reference>
<feature type="transmembrane region" description="Helical" evidence="1">
    <location>
        <begin position="20"/>
        <end position="37"/>
    </location>
</feature>
<keyword evidence="1" id="KW-1133">Transmembrane helix</keyword>